<dbReference type="InterPro" id="IPR041698">
    <property type="entry name" value="Methyltransf_25"/>
</dbReference>
<evidence type="ECO:0000313" key="3">
    <source>
        <dbReference type="Proteomes" id="UP000789739"/>
    </source>
</evidence>
<accession>A0A9N9FLP7</accession>
<dbReference type="AlphaFoldDB" id="A0A9N9FLP7"/>
<evidence type="ECO:0000313" key="2">
    <source>
        <dbReference type="EMBL" id="CAG8541769.1"/>
    </source>
</evidence>
<dbReference type="OrthoDB" id="2013972at2759"/>
<reference evidence="2" key="1">
    <citation type="submission" date="2021-06" db="EMBL/GenBank/DDBJ databases">
        <authorList>
            <person name="Kallberg Y."/>
            <person name="Tangrot J."/>
            <person name="Rosling A."/>
        </authorList>
    </citation>
    <scope>NUCLEOTIDE SEQUENCE</scope>
    <source>
        <strain evidence="2">BR232B</strain>
    </source>
</reference>
<evidence type="ECO:0000259" key="1">
    <source>
        <dbReference type="Pfam" id="PF13649"/>
    </source>
</evidence>
<dbReference type="Pfam" id="PF13649">
    <property type="entry name" value="Methyltransf_25"/>
    <property type="match status" value="1"/>
</dbReference>
<keyword evidence="3" id="KW-1185">Reference proteome</keyword>
<dbReference type="CDD" id="cd02440">
    <property type="entry name" value="AdoMet_MTases"/>
    <property type="match status" value="1"/>
</dbReference>
<dbReference type="SUPFAM" id="SSF53335">
    <property type="entry name" value="S-adenosyl-L-methionine-dependent methyltransferases"/>
    <property type="match status" value="1"/>
</dbReference>
<dbReference type="EMBL" id="CAJVPI010000492">
    <property type="protein sequence ID" value="CAG8541769.1"/>
    <property type="molecule type" value="Genomic_DNA"/>
</dbReference>
<dbReference type="Proteomes" id="UP000789739">
    <property type="component" value="Unassembled WGS sequence"/>
</dbReference>
<comment type="caution">
    <text evidence="2">The sequence shown here is derived from an EMBL/GenBank/DDBJ whole genome shotgun (WGS) entry which is preliminary data.</text>
</comment>
<dbReference type="PANTHER" id="PTHR43591">
    <property type="entry name" value="METHYLTRANSFERASE"/>
    <property type="match status" value="1"/>
</dbReference>
<name>A0A9N9FLP7_9GLOM</name>
<dbReference type="GO" id="GO:0008168">
    <property type="term" value="F:methyltransferase activity"/>
    <property type="evidence" value="ECO:0007669"/>
    <property type="project" value="TreeGrafter"/>
</dbReference>
<proteinExistence type="predicted"/>
<dbReference type="Gene3D" id="3.40.50.150">
    <property type="entry name" value="Vaccinia Virus protein VP39"/>
    <property type="match status" value="1"/>
</dbReference>
<dbReference type="PANTHER" id="PTHR43591:SF24">
    <property type="entry name" value="2-METHOXY-6-POLYPRENYL-1,4-BENZOQUINOL METHYLASE, MITOCHONDRIAL"/>
    <property type="match status" value="1"/>
</dbReference>
<dbReference type="InterPro" id="IPR029063">
    <property type="entry name" value="SAM-dependent_MTases_sf"/>
</dbReference>
<sequence>MKRLSVISRIRTSIHRRKKTKEEKLVPAKRWFSNGPLIDVFPQDDDEIDRLQQLHYSMKYAWVGNYSSPVHEVLSEGNKVLEIGCKMGTWLVDMSLQYPNSSFTGVDYRQFLPTDTGPPNVTFLAENILDGLPFPNDTFDFVFMRFMGWHLNQMEWVRIINELTRVARPGGWIEIMESDMIWYNEGPHAQQFRRGVLTELFTKHRVNMVMSHLIPHHFKTTDAVDTVFVKQLSIPIGGWGGKIGYIHAFDTRWICRNLKRVVASFGLDKERYSLLVDDIMNEIEVSNVYENCYRFYAQKKAYSYY</sequence>
<feature type="domain" description="Methyltransferase" evidence="1">
    <location>
        <begin position="80"/>
        <end position="171"/>
    </location>
</feature>
<protein>
    <submittedName>
        <fullName evidence="2">5127_t:CDS:1</fullName>
    </submittedName>
</protein>
<organism evidence="2 3">
    <name type="scientific">Paraglomus brasilianum</name>
    <dbReference type="NCBI Taxonomy" id="144538"/>
    <lineage>
        <taxon>Eukaryota</taxon>
        <taxon>Fungi</taxon>
        <taxon>Fungi incertae sedis</taxon>
        <taxon>Mucoromycota</taxon>
        <taxon>Glomeromycotina</taxon>
        <taxon>Glomeromycetes</taxon>
        <taxon>Paraglomerales</taxon>
        <taxon>Paraglomeraceae</taxon>
        <taxon>Paraglomus</taxon>
    </lineage>
</organism>
<gene>
    <name evidence="2" type="ORF">PBRASI_LOCUS4625</name>
</gene>